<dbReference type="Proteomes" id="UP000061457">
    <property type="component" value="Chromosome I"/>
</dbReference>
<keyword evidence="2" id="KW-1185">Reference proteome</keyword>
<name>A0A0S2K3U8_9GAMM</name>
<dbReference type="RefSeq" id="WP_058030500.1">
    <property type="nucleotide sequence ID" value="NZ_CP013187.1"/>
</dbReference>
<accession>A0A0S2K3U8</accession>
<evidence type="ECO:0000313" key="2">
    <source>
        <dbReference type="Proteomes" id="UP000061457"/>
    </source>
</evidence>
<gene>
    <name evidence="1" type="ORF">PP2015_2296</name>
</gene>
<reference evidence="1 2" key="1">
    <citation type="submission" date="2015-11" db="EMBL/GenBank/DDBJ databases">
        <authorList>
            <person name="Zhang Y."/>
            <person name="Guo Z."/>
        </authorList>
    </citation>
    <scope>NUCLEOTIDE SEQUENCE [LARGE SCALE GENOMIC DNA]</scope>
    <source>
        <strain evidence="1 2">KCTC 12086</strain>
    </source>
</reference>
<protein>
    <submittedName>
        <fullName evidence="1">Uncharacterized protein</fullName>
    </submittedName>
</protein>
<dbReference type="OrthoDB" id="6307150at2"/>
<dbReference type="AlphaFoldDB" id="A0A0S2K3U8"/>
<dbReference type="PATRIC" id="fig|161398.10.peg.2343"/>
<dbReference type="EMBL" id="CP013187">
    <property type="protein sequence ID" value="ALO42792.1"/>
    <property type="molecule type" value="Genomic_DNA"/>
</dbReference>
<organism evidence="1 2">
    <name type="scientific">Pseudoalteromonas phenolica</name>
    <dbReference type="NCBI Taxonomy" id="161398"/>
    <lineage>
        <taxon>Bacteria</taxon>
        <taxon>Pseudomonadati</taxon>
        <taxon>Pseudomonadota</taxon>
        <taxon>Gammaproteobacteria</taxon>
        <taxon>Alteromonadales</taxon>
        <taxon>Pseudoalteromonadaceae</taxon>
        <taxon>Pseudoalteromonas</taxon>
    </lineage>
</organism>
<evidence type="ECO:0000313" key="1">
    <source>
        <dbReference type="EMBL" id="ALO42792.1"/>
    </source>
</evidence>
<dbReference type="KEGG" id="pphe:PP2015_2296"/>
<proteinExistence type="predicted"/>
<sequence length="124" mass="13651">MLTKLTGKIPDFVQIKSGIFPLKKLLYTFRVMHLKIDILRKNYNLEIESPFTLFIDGNTVVFDALIKGYGAKNGMVIDADGSKLINLNSELSALNYGFSCLNLNASDIADGFDEILGDWGASGI</sequence>